<keyword evidence="6 7" id="KW-0503">Monooxygenase</keyword>
<reference evidence="8" key="1">
    <citation type="submission" date="2023-01" db="EMBL/GenBank/DDBJ databases">
        <authorList>
            <person name="Van Ghelder C."/>
            <person name="Rancurel C."/>
        </authorList>
    </citation>
    <scope>NUCLEOTIDE SEQUENCE</scope>
    <source>
        <strain evidence="8">CNCM I-4278</strain>
    </source>
</reference>
<dbReference type="OrthoDB" id="1470350at2759"/>
<comment type="caution">
    <text evidence="8">The sequence shown here is derived from an EMBL/GenBank/DDBJ whole genome shotgun (WGS) entry which is preliminary data.</text>
</comment>
<evidence type="ECO:0000256" key="4">
    <source>
        <dbReference type="ARBA" id="ARBA00023002"/>
    </source>
</evidence>
<comment type="similarity">
    <text evidence="2 7">Belongs to the cytochrome P450 family.</text>
</comment>
<proteinExistence type="inferred from homology"/>
<accession>A0A9W4URJ6</accession>
<evidence type="ECO:0000256" key="1">
    <source>
        <dbReference type="ARBA" id="ARBA00001971"/>
    </source>
</evidence>
<evidence type="ECO:0000313" key="9">
    <source>
        <dbReference type="Proteomes" id="UP001152607"/>
    </source>
</evidence>
<dbReference type="Gene3D" id="1.10.630.10">
    <property type="entry name" value="Cytochrome P450"/>
    <property type="match status" value="1"/>
</dbReference>
<keyword evidence="3 7" id="KW-0479">Metal-binding</keyword>
<name>A0A9W4URJ6_9PLEO</name>
<evidence type="ECO:0000256" key="2">
    <source>
        <dbReference type="ARBA" id="ARBA00010617"/>
    </source>
</evidence>
<dbReference type="SUPFAM" id="SSF48264">
    <property type="entry name" value="Cytochrome P450"/>
    <property type="match status" value="1"/>
</dbReference>
<dbReference type="PRINTS" id="PR00385">
    <property type="entry name" value="P450"/>
</dbReference>
<evidence type="ECO:0000256" key="3">
    <source>
        <dbReference type="ARBA" id="ARBA00022723"/>
    </source>
</evidence>
<evidence type="ECO:0000256" key="5">
    <source>
        <dbReference type="ARBA" id="ARBA00023004"/>
    </source>
</evidence>
<sequence length="503" mass="56066">MFLLLLTAVVTICAGDYILRALRLRRAEQLIAVAHSCKTPARLDTGRWPLGLELIVTAFRAAGQQRLLELMSLIVEKTGSTFEQKLLGSRGIDTVAPSNVEAILSTKFTDFGLGERRLVFAPLLGDGIFTQDGHAWAQSRALLKPAFRHNDSVMAQIAEATEELICRIPEGSLVDLQPLFFRFTLDTTSYLLFGHRLGGLESDLSEKFASFSAAFDRAQDCLARRGRLGPLYWLIDGPQFRKDCARVHEHIDGAIEKALQKSNSLDQEATYTILGALIKETQDPKVLREQCLNVLLAGRDTTACLLSWTFRLLARNPTVFDRCRKEVMEICSEREQLTRQQLERMKFVDAVLKEVLRLYPSVPINSRVANCTTVLPTGGGTDGKAPVLVRKGEAVGYCPYIMHRREDVFGSDANIFRPDRWLENEGRLFSSAGYGYIPFNAGQRICLGQRFAMLEASYVVASILLKFSSLEIPADQPVESIGTEQQKLTLVLCSADGCRVILR</sequence>
<dbReference type="Pfam" id="PF00067">
    <property type="entry name" value="p450"/>
    <property type="match status" value="1"/>
</dbReference>
<dbReference type="EMBL" id="CAOQHR010000009">
    <property type="protein sequence ID" value="CAI6339822.1"/>
    <property type="molecule type" value="Genomic_DNA"/>
</dbReference>
<dbReference type="GO" id="GO:0005506">
    <property type="term" value="F:iron ion binding"/>
    <property type="evidence" value="ECO:0007669"/>
    <property type="project" value="InterPro"/>
</dbReference>
<dbReference type="GO" id="GO:0020037">
    <property type="term" value="F:heme binding"/>
    <property type="evidence" value="ECO:0007669"/>
    <property type="project" value="InterPro"/>
</dbReference>
<dbReference type="InterPro" id="IPR002974">
    <property type="entry name" value="Cyt_P450_E_CYP52_ascomycetes"/>
</dbReference>
<keyword evidence="9" id="KW-1185">Reference proteome</keyword>
<organism evidence="8 9">
    <name type="scientific">Periconia digitata</name>
    <dbReference type="NCBI Taxonomy" id="1303443"/>
    <lineage>
        <taxon>Eukaryota</taxon>
        <taxon>Fungi</taxon>
        <taxon>Dikarya</taxon>
        <taxon>Ascomycota</taxon>
        <taxon>Pezizomycotina</taxon>
        <taxon>Dothideomycetes</taxon>
        <taxon>Pleosporomycetidae</taxon>
        <taxon>Pleosporales</taxon>
        <taxon>Massarineae</taxon>
        <taxon>Periconiaceae</taxon>
        <taxon>Periconia</taxon>
    </lineage>
</organism>
<evidence type="ECO:0000256" key="6">
    <source>
        <dbReference type="ARBA" id="ARBA00023033"/>
    </source>
</evidence>
<evidence type="ECO:0000313" key="8">
    <source>
        <dbReference type="EMBL" id="CAI6339822.1"/>
    </source>
</evidence>
<dbReference type="CDD" id="cd11063">
    <property type="entry name" value="CYP52"/>
    <property type="match status" value="1"/>
</dbReference>
<dbReference type="PRINTS" id="PR01239">
    <property type="entry name" value="EP450IICYP52"/>
</dbReference>
<comment type="cofactor">
    <cofactor evidence="1">
        <name>heme</name>
        <dbReference type="ChEBI" id="CHEBI:30413"/>
    </cofactor>
</comment>
<dbReference type="GO" id="GO:0016712">
    <property type="term" value="F:oxidoreductase activity, acting on paired donors, with incorporation or reduction of molecular oxygen, reduced flavin or flavoprotein as one donor, and incorporation of one atom of oxygen"/>
    <property type="evidence" value="ECO:0007669"/>
    <property type="project" value="InterPro"/>
</dbReference>
<dbReference type="InterPro" id="IPR047146">
    <property type="entry name" value="Cyt_P450_E_CYP52_fungi"/>
</dbReference>
<dbReference type="InterPro" id="IPR017972">
    <property type="entry name" value="Cyt_P450_CS"/>
</dbReference>
<keyword evidence="4 7" id="KW-0560">Oxidoreductase</keyword>
<keyword evidence="7" id="KW-0349">Heme</keyword>
<keyword evidence="5 7" id="KW-0408">Iron</keyword>
<dbReference type="InterPro" id="IPR036396">
    <property type="entry name" value="Cyt_P450_sf"/>
</dbReference>
<dbReference type="PANTHER" id="PTHR24287:SF18">
    <property type="entry name" value="CYTOCHROME P450 MONOOXYGENASE APDE-RELATED"/>
    <property type="match status" value="1"/>
</dbReference>
<dbReference type="Proteomes" id="UP001152607">
    <property type="component" value="Unassembled WGS sequence"/>
</dbReference>
<dbReference type="PROSITE" id="PS00086">
    <property type="entry name" value="CYTOCHROME_P450"/>
    <property type="match status" value="1"/>
</dbReference>
<dbReference type="AlphaFoldDB" id="A0A9W4URJ6"/>
<dbReference type="InterPro" id="IPR001128">
    <property type="entry name" value="Cyt_P450"/>
</dbReference>
<evidence type="ECO:0000256" key="7">
    <source>
        <dbReference type="RuleBase" id="RU000461"/>
    </source>
</evidence>
<evidence type="ECO:0008006" key="10">
    <source>
        <dbReference type="Google" id="ProtNLM"/>
    </source>
</evidence>
<dbReference type="PANTHER" id="PTHR24287">
    <property type="entry name" value="P450, PUTATIVE (EUROFUNG)-RELATED"/>
    <property type="match status" value="1"/>
</dbReference>
<protein>
    <recommendedName>
        <fullName evidence="10">Cytochrome P450</fullName>
    </recommendedName>
</protein>
<gene>
    <name evidence="8" type="ORF">PDIGIT_LOCUS12986</name>
</gene>